<dbReference type="InterPro" id="IPR015867">
    <property type="entry name" value="N-reg_PII/ATP_PRibTrfase_C"/>
</dbReference>
<dbReference type="Gene3D" id="3.30.70.120">
    <property type="match status" value="1"/>
</dbReference>
<dbReference type="SUPFAM" id="SSF54913">
    <property type="entry name" value="GlnB-like"/>
    <property type="match status" value="1"/>
</dbReference>
<reference evidence="2 3" key="1">
    <citation type="journal article" date="2020" name="ISME J.">
        <title>Parallel Reductive Genome Evolution in Desulfovibrio Ectosymbionts Independently Acquired by Trichonympha Protists in the Termite Gut.</title>
        <authorList>
            <person name="Takeuchi M."/>
            <person name="Kuwahara H."/>
            <person name="Murakami T."/>
            <person name="Takahashi K."/>
            <person name="Kajitani R."/>
            <person name="Toyoda A."/>
            <person name="Itoh T."/>
            <person name="Ohkuma M."/>
            <person name="Hongoh Y."/>
        </authorList>
    </citation>
    <scope>NUCLEOTIDE SEQUENCE [LARGE SCALE GENOMIC DNA]</scope>
    <source>
        <strain evidence="2">ZnDsv-02</strain>
    </source>
</reference>
<dbReference type="Proteomes" id="UP000505077">
    <property type="component" value="Unassembled WGS sequence"/>
</dbReference>
<evidence type="ECO:0000313" key="3">
    <source>
        <dbReference type="Proteomes" id="UP000505077"/>
    </source>
</evidence>
<comment type="caution">
    <text evidence="2">The sequence shown here is derived from an EMBL/GenBank/DDBJ whole genome shotgun (WGS) entry which is preliminary data.</text>
</comment>
<dbReference type="AlphaFoldDB" id="A0A6L2R6P4"/>
<dbReference type="PANTHER" id="PTHR23419">
    <property type="entry name" value="DIVALENT CATION TOLERANCE CUTA-RELATED"/>
    <property type="match status" value="1"/>
</dbReference>
<accession>A0A6L2R6P4</accession>
<dbReference type="Pfam" id="PF03091">
    <property type="entry name" value="CutA1"/>
    <property type="match status" value="1"/>
</dbReference>
<dbReference type="PANTHER" id="PTHR23419:SF8">
    <property type="entry name" value="FI09726P"/>
    <property type="match status" value="1"/>
</dbReference>
<protein>
    <submittedName>
        <fullName evidence="2">Divalent ion tolerance protein CutA</fullName>
    </submittedName>
</protein>
<proteinExistence type="inferred from homology"/>
<organism evidence="2 3">
    <name type="scientific">Candidatus Desulfovibrio kirbyi</name>
    <dbReference type="NCBI Taxonomy" id="2696086"/>
    <lineage>
        <taxon>Bacteria</taxon>
        <taxon>Pseudomonadati</taxon>
        <taxon>Thermodesulfobacteriota</taxon>
        <taxon>Desulfovibrionia</taxon>
        <taxon>Desulfovibrionales</taxon>
        <taxon>Desulfovibrionaceae</taxon>
        <taxon>Desulfovibrio</taxon>
    </lineage>
</organism>
<sequence length="106" mass="11929">MTLLVYITVPDKKNAHALADMLVAEKLAAGVNLLRGVRSVYRWQGSVRESREYLLLAQVSRAAFENFCQAVRKHHPHEVPCIVALPIETGFTPFLDWIRENSLPSG</sequence>
<gene>
    <name evidence="2" type="primary">cutA</name>
    <name evidence="2" type="ORF">ZNDK_0925</name>
</gene>
<evidence type="ECO:0000256" key="1">
    <source>
        <dbReference type="ARBA" id="ARBA00010169"/>
    </source>
</evidence>
<dbReference type="InterPro" id="IPR004323">
    <property type="entry name" value="Ion_tolerance_CutA"/>
</dbReference>
<dbReference type="GO" id="GO:0010038">
    <property type="term" value="P:response to metal ion"/>
    <property type="evidence" value="ECO:0007669"/>
    <property type="project" value="InterPro"/>
</dbReference>
<dbReference type="GO" id="GO:0005507">
    <property type="term" value="F:copper ion binding"/>
    <property type="evidence" value="ECO:0007669"/>
    <property type="project" value="TreeGrafter"/>
</dbReference>
<comment type="similarity">
    <text evidence="1">Belongs to the CutA family.</text>
</comment>
<name>A0A6L2R6P4_9BACT</name>
<evidence type="ECO:0000313" key="2">
    <source>
        <dbReference type="EMBL" id="GFH63154.1"/>
    </source>
</evidence>
<dbReference type="InterPro" id="IPR011322">
    <property type="entry name" value="N-reg_PII-like_a/b"/>
</dbReference>
<dbReference type="EMBL" id="BLLL01000010">
    <property type="protein sequence ID" value="GFH63154.1"/>
    <property type="molecule type" value="Genomic_DNA"/>
</dbReference>